<keyword evidence="1" id="KW-0378">Hydrolase</keyword>
<evidence type="ECO:0000313" key="5">
    <source>
        <dbReference type="Proteomes" id="UP001519325"/>
    </source>
</evidence>
<proteinExistence type="predicted"/>
<protein>
    <submittedName>
        <fullName evidence="4">Deoxycytidine triphosphate deaminase</fullName>
    </submittedName>
</protein>
<evidence type="ECO:0000256" key="3">
    <source>
        <dbReference type="SAM" id="Phobius"/>
    </source>
</evidence>
<keyword evidence="3" id="KW-0812">Transmembrane</keyword>
<feature type="transmembrane region" description="Helical" evidence="3">
    <location>
        <begin position="256"/>
        <end position="276"/>
    </location>
</feature>
<dbReference type="InterPro" id="IPR033704">
    <property type="entry name" value="dUTPase_trimeric"/>
</dbReference>
<name>A0ABS4QLA2_9NOCA</name>
<accession>A0ABS4QLA2</accession>
<sequence length="298" mass="32845">MATNSRGEQRSAHPGILPEREVKKLCDTNLITRSNNTPVITRQTTVELHASEIAWFGTRSPVERRHVTTDGKITINSGDIVSLVTLECLAFPGDLCATIFPRGRLLALGLWSSATHVDFSFRGHLRIIFINLGPHTLTIPVGEPIGRLEITRLGETGTSGYLGVNSDLRNANNQSDYLVAGTNSTALTAQNGTLTLWSFAERLAQTELRQEVILKSMRRRRKFFTVGVVLILIGLLGLLGWASWKLISQFLDSKFGASFGASFLMIFASALVAYLANRYRPSLVSWVNLQEAEVESKS</sequence>
<dbReference type="Proteomes" id="UP001519325">
    <property type="component" value="Unassembled WGS sequence"/>
</dbReference>
<dbReference type="SUPFAM" id="SSF51283">
    <property type="entry name" value="dUTPase-like"/>
    <property type="match status" value="1"/>
</dbReference>
<dbReference type="EMBL" id="JAGGMR010000001">
    <property type="protein sequence ID" value="MBP2192483.1"/>
    <property type="molecule type" value="Genomic_DNA"/>
</dbReference>
<keyword evidence="5" id="KW-1185">Reference proteome</keyword>
<dbReference type="Gene3D" id="2.70.40.10">
    <property type="match status" value="1"/>
</dbReference>
<keyword evidence="3" id="KW-0472">Membrane</keyword>
<feature type="transmembrane region" description="Helical" evidence="3">
    <location>
        <begin position="223"/>
        <end position="244"/>
    </location>
</feature>
<organism evidence="4 5">
    <name type="scientific">Nocardia goodfellowii</name>
    <dbReference type="NCBI Taxonomy" id="882446"/>
    <lineage>
        <taxon>Bacteria</taxon>
        <taxon>Bacillati</taxon>
        <taxon>Actinomycetota</taxon>
        <taxon>Actinomycetes</taxon>
        <taxon>Mycobacteriales</taxon>
        <taxon>Nocardiaceae</taxon>
        <taxon>Nocardia</taxon>
    </lineage>
</organism>
<dbReference type="CDD" id="cd07557">
    <property type="entry name" value="trimeric_dUTPase"/>
    <property type="match status" value="1"/>
</dbReference>
<evidence type="ECO:0000256" key="1">
    <source>
        <dbReference type="ARBA" id="ARBA00022801"/>
    </source>
</evidence>
<reference evidence="4 5" key="1">
    <citation type="submission" date="2021-03" db="EMBL/GenBank/DDBJ databases">
        <title>Sequencing the genomes of 1000 actinobacteria strains.</title>
        <authorList>
            <person name="Klenk H.-P."/>
        </authorList>
    </citation>
    <scope>NUCLEOTIDE SEQUENCE [LARGE SCALE GENOMIC DNA]</scope>
    <source>
        <strain evidence="4 5">DSM 45516</strain>
    </source>
</reference>
<dbReference type="Pfam" id="PF22769">
    <property type="entry name" value="DCD"/>
    <property type="match status" value="1"/>
</dbReference>
<dbReference type="InterPro" id="IPR011962">
    <property type="entry name" value="dCTP_deaminase"/>
</dbReference>
<comment type="caution">
    <text evidence="4">The sequence shown here is derived from an EMBL/GenBank/DDBJ whole genome shotgun (WGS) entry which is preliminary data.</text>
</comment>
<gene>
    <name evidence="4" type="ORF">BJ987_005384</name>
</gene>
<evidence type="ECO:0000256" key="2">
    <source>
        <dbReference type="ARBA" id="ARBA00023080"/>
    </source>
</evidence>
<evidence type="ECO:0000313" key="4">
    <source>
        <dbReference type="EMBL" id="MBP2192483.1"/>
    </source>
</evidence>
<keyword evidence="3" id="KW-1133">Transmembrane helix</keyword>
<dbReference type="InterPro" id="IPR036157">
    <property type="entry name" value="dUTPase-like_sf"/>
</dbReference>
<keyword evidence="2" id="KW-0546">Nucleotide metabolism</keyword>